<dbReference type="CDD" id="cd07182">
    <property type="entry name" value="RNase_HII_bacteria_HII_like"/>
    <property type="match status" value="1"/>
</dbReference>
<dbReference type="GO" id="GO:0004523">
    <property type="term" value="F:RNA-DNA hybrid ribonuclease activity"/>
    <property type="evidence" value="ECO:0007669"/>
    <property type="project" value="UniProtKB-EC"/>
</dbReference>
<evidence type="ECO:0000256" key="12">
    <source>
        <dbReference type="ARBA" id="ARBA00022801"/>
    </source>
</evidence>
<dbReference type="EMBL" id="JAUPBM010000049">
    <property type="protein sequence ID" value="MDO7020182.1"/>
    <property type="molecule type" value="Genomic_DNA"/>
</dbReference>
<evidence type="ECO:0000259" key="17">
    <source>
        <dbReference type="PROSITE" id="PS51975"/>
    </source>
</evidence>
<evidence type="ECO:0000256" key="16">
    <source>
        <dbReference type="RuleBase" id="RU003515"/>
    </source>
</evidence>
<gene>
    <name evidence="14" type="primary">rnhB</name>
    <name evidence="18" type="ORF">Q5M86_05285</name>
</gene>
<evidence type="ECO:0000256" key="2">
    <source>
        <dbReference type="ARBA" id="ARBA00001946"/>
    </source>
</evidence>
<dbReference type="PANTHER" id="PTHR10954:SF18">
    <property type="entry name" value="RIBONUCLEASE HII"/>
    <property type="match status" value="1"/>
</dbReference>
<evidence type="ECO:0000256" key="4">
    <source>
        <dbReference type="ARBA" id="ARBA00004496"/>
    </source>
</evidence>
<evidence type="ECO:0000313" key="18">
    <source>
        <dbReference type="EMBL" id="MDO7020182.1"/>
    </source>
</evidence>
<comment type="subcellular location">
    <subcellularLocation>
        <location evidence="4 14">Cytoplasm</location>
    </subcellularLocation>
</comment>
<evidence type="ECO:0000256" key="13">
    <source>
        <dbReference type="ARBA" id="ARBA00023211"/>
    </source>
</evidence>
<dbReference type="NCBIfam" id="NF000594">
    <property type="entry name" value="PRK00015.1-1"/>
    <property type="match status" value="1"/>
</dbReference>
<evidence type="ECO:0000256" key="14">
    <source>
        <dbReference type="HAMAP-Rule" id="MF_00052"/>
    </source>
</evidence>
<comment type="catalytic activity">
    <reaction evidence="1 14 15 16">
        <text>Endonucleolytic cleavage to 5'-phosphomonoester.</text>
        <dbReference type="EC" id="3.1.26.4"/>
    </reaction>
</comment>
<dbReference type="NCBIfam" id="NF000595">
    <property type="entry name" value="PRK00015.1-3"/>
    <property type="match status" value="1"/>
</dbReference>
<evidence type="ECO:0000256" key="3">
    <source>
        <dbReference type="ARBA" id="ARBA00004065"/>
    </source>
</evidence>
<dbReference type="PROSITE" id="PS51975">
    <property type="entry name" value="RNASE_H_2"/>
    <property type="match status" value="1"/>
</dbReference>
<evidence type="ECO:0000313" key="19">
    <source>
        <dbReference type="Proteomes" id="UP001175147"/>
    </source>
</evidence>
<protein>
    <recommendedName>
        <fullName evidence="7 14">Ribonuclease HII</fullName>
        <shortName evidence="14">RNase HII</shortName>
        <ecNumber evidence="6 14">3.1.26.4</ecNumber>
    </recommendedName>
</protein>
<dbReference type="SUPFAM" id="SSF53098">
    <property type="entry name" value="Ribonuclease H-like"/>
    <property type="match status" value="1"/>
</dbReference>
<organism evidence="18 19">
    <name type="scientific">Brachyspira innocens</name>
    <dbReference type="NCBI Taxonomy" id="13264"/>
    <lineage>
        <taxon>Bacteria</taxon>
        <taxon>Pseudomonadati</taxon>
        <taxon>Spirochaetota</taxon>
        <taxon>Spirochaetia</taxon>
        <taxon>Brachyspirales</taxon>
        <taxon>Brachyspiraceae</taxon>
        <taxon>Brachyspira</taxon>
    </lineage>
</organism>
<dbReference type="HAMAP" id="MF_00052_B">
    <property type="entry name" value="RNase_HII_B"/>
    <property type="match status" value="1"/>
</dbReference>
<keyword evidence="10 14" id="KW-0479">Metal-binding</keyword>
<dbReference type="Proteomes" id="UP001175147">
    <property type="component" value="Unassembled WGS sequence"/>
</dbReference>
<dbReference type="InterPro" id="IPR022898">
    <property type="entry name" value="RNase_HII"/>
</dbReference>
<feature type="binding site" evidence="14 15">
    <location>
        <position position="34"/>
    </location>
    <ligand>
        <name>a divalent metal cation</name>
        <dbReference type="ChEBI" id="CHEBI:60240"/>
    </ligand>
</feature>
<evidence type="ECO:0000256" key="7">
    <source>
        <dbReference type="ARBA" id="ARBA00019179"/>
    </source>
</evidence>
<evidence type="ECO:0000256" key="11">
    <source>
        <dbReference type="ARBA" id="ARBA00022759"/>
    </source>
</evidence>
<dbReference type="InterPro" id="IPR012337">
    <property type="entry name" value="RNaseH-like_sf"/>
</dbReference>
<feature type="binding site" evidence="14 15">
    <location>
        <position position="35"/>
    </location>
    <ligand>
        <name>a divalent metal cation</name>
        <dbReference type="ChEBI" id="CHEBI:60240"/>
    </ligand>
</feature>
<comment type="similarity">
    <text evidence="5 14 16">Belongs to the RNase HII family.</text>
</comment>
<accession>A0ABT8YW95</accession>
<keyword evidence="9 14" id="KW-0540">Nuclease</keyword>
<evidence type="ECO:0000256" key="10">
    <source>
        <dbReference type="ARBA" id="ARBA00022723"/>
    </source>
</evidence>
<feature type="binding site" evidence="14 15">
    <location>
        <position position="136"/>
    </location>
    <ligand>
        <name>a divalent metal cation</name>
        <dbReference type="ChEBI" id="CHEBI:60240"/>
    </ligand>
</feature>
<evidence type="ECO:0000256" key="8">
    <source>
        <dbReference type="ARBA" id="ARBA00022490"/>
    </source>
</evidence>
<keyword evidence="8 14" id="KW-0963">Cytoplasm</keyword>
<keyword evidence="11 14" id="KW-0255">Endonuclease</keyword>
<dbReference type="InterPro" id="IPR024567">
    <property type="entry name" value="RNase_HII/HIII_dom"/>
</dbReference>
<dbReference type="InterPro" id="IPR036397">
    <property type="entry name" value="RNaseH_sf"/>
</dbReference>
<feature type="domain" description="RNase H type-2" evidence="17">
    <location>
        <begin position="28"/>
        <end position="226"/>
    </location>
</feature>
<keyword evidence="12 14" id="KW-0378">Hydrolase</keyword>
<evidence type="ECO:0000256" key="15">
    <source>
        <dbReference type="PROSITE-ProRule" id="PRU01319"/>
    </source>
</evidence>
<keyword evidence="13 14" id="KW-0464">Manganese</keyword>
<dbReference type="Gene3D" id="3.30.420.10">
    <property type="entry name" value="Ribonuclease H-like superfamily/Ribonuclease H"/>
    <property type="match status" value="1"/>
</dbReference>
<name>A0ABT8YW95_9SPIR</name>
<dbReference type="Pfam" id="PF01351">
    <property type="entry name" value="RNase_HII"/>
    <property type="match status" value="1"/>
</dbReference>
<comment type="cofactor">
    <cofactor evidence="2">
        <name>Mg(2+)</name>
        <dbReference type="ChEBI" id="CHEBI:18420"/>
    </cofactor>
</comment>
<dbReference type="RefSeq" id="WP_304385682.1">
    <property type="nucleotide sequence ID" value="NZ_JAUPBL010000071.1"/>
</dbReference>
<evidence type="ECO:0000256" key="1">
    <source>
        <dbReference type="ARBA" id="ARBA00000077"/>
    </source>
</evidence>
<evidence type="ECO:0000256" key="9">
    <source>
        <dbReference type="ARBA" id="ARBA00022722"/>
    </source>
</evidence>
<evidence type="ECO:0000256" key="5">
    <source>
        <dbReference type="ARBA" id="ARBA00007383"/>
    </source>
</evidence>
<proteinExistence type="inferred from homology"/>
<dbReference type="PANTHER" id="PTHR10954">
    <property type="entry name" value="RIBONUCLEASE H2 SUBUNIT A"/>
    <property type="match status" value="1"/>
</dbReference>
<evidence type="ECO:0000256" key="6">
    <source>
        <dbReference type="ARBA" id="ARBA00012180"/>
    </source>
</evidence>
<sequence length="232" mass="26388">MDMFDSKYNSSIIDKFAYEKEYLSLGYKYICGIDEVGRGCLFGPVTVAAVIMPLELNNDVEVSRENIVEEVDDSKKISAKKREELYDKIINKALCYSVYSVDSKTIDEINIYNATKLAMVNAVRGLNIKPDILLIDAVKLDIDIKQCAITKGDFKSYSIGCASIVAKVERDRMMNDLPEVYQKYKVAKNKGYGTKEHMKAIEMYGASDMHRYSFEPIKSNFSNKKEEDNLIL</sequence>
<comment type="function">
    <text evidence="3 14 16">Endonuclease that specifically degrades the RNA of RNA-DNA hybrids.</text>
</comment>
<comment type="cofactor">
    <cofactor evidence="14 15">
        <name>Mn(2+)</name>
        <dbReference type="ChEBI" id="CHEBI:29035"/>
    </cofactor>
    <cofactor evidence="14 15">
        <name>Mg(2+)</name>
        <dbReference type="ChEBI" id="CHEBI:18420"/>
    </cofactor>
    <text evidence="14 15">Manganese or magnesium. Binds 1 divalent metal ion per monomer in the absence of substrate. May bind a second metal ion after substrate binding.</text>
</comment>
<reference evidence="18" key="1">
    <citation type="submission" date="2023-07" db="EMBL/GenBank/DDBJ databases">
        <title>Mucosal microbiota of week-old chicken and adult hens.</title>
        <authorList>
            <person name="Volf J."/>
            <person name="Karasova D."/>
            <person name="Crhanova M."/>
            <person name="Faldynova M."/>
            <person name="Prikrylova H."/>
            <person name="Zeman M."/>
            <person name="Babak V."/>
            <person name="Rajova J."/>
            <person name="Rychlik I."/>
        </authorList>
    </citation>
    <scope>NUCLEOTIDE SEQUENCE</scope>
    <source>
        <strain evidence="18">ET902</strain>
    </source>
</reference>
<comment type="caution">
    <text evidence="18">The sequence shown here is derived from an EMBL/GenBank/DDBJ whole genome shotgun (WGS) entry which is preliminary data.</text>
</comment>
<keyword evidence="19" id="KW-1185">Reference proteome</keyword>
<dbReference type="InterPro" id="IPR001352">
    <property type="entry name" value="RNase_HII/HIII"/>
</dbReference>
<dbReference type="EC" id="3.1.26.4" evidence="6 14"/>